<dbReference type="AlphaFoldDB" id="A0A2N1JGN4"/>
<dbReference type="GO" id="GO:0005737">
    <property type="term" value="C:cytoplasm"/>
    <property type="evidence" value="ECO:0007669"/>
    <property type="project" value="TreeGrafter"/>
</dbReference>
<sequence>MRGRDEAGPSRAWKRARADSYLDEETRKRVSEAQMYAEPEHPSTRFHWRKKEAQEKQRGVSHADAALRDAQRKAETAREVERLHIRRAQRERAQREREEAKSRNARNADDAKMADWVAKEDEFLLEQAKLRAKIRLRDDRAKPIDVLVVNTLWANPQQTSADVETEEEAGLGADLAEPTALMNELMPVELEELHHDIQTFLRLERDPEQLSFWRHALIVVDDKLHTHRGESTSRVDRAIDAEINTMLSHKTAAELSELQAQIRAKLRSGEPIEVEYWESLLRRTVVWRSIATLQTCHETVLEHRVAQLQRLQRTEAKRHEAAVAEQIQAPASAPAPSSRVWNADMEPSAYDPAQLTYEERLLPVCTLDKQRQALKEARAKVLNARFVPRNMPARHRADDAQESIEDALYRMESERAMGVEEEIFNEDVRLGVHPAWADKFRARKPRYFNRVHTGYEWNKYNQTHYDADNPPPKIVQGYKFNIFYPDLIDPTKAPTYRIFREQDAEKTAHDTVLLRFSAGPPYEDIAFRIVDREWEYSHRRGFRSSFDRGVLQLHCMYTYVLTTVNFKRLKYRQ</sequence>
<feature type="region of interest" description="Disordered" evidence="3">
    <location>
        <begin position="1"/>
        <end position="108"/>
    </location>
</feature>
<dbReference type="GO" id="GO:0005681">
    <property type="term" value="C:spliceosomal complex"/>
    <property type="evidence" value="ECO:0007669"/>
    <property type="project" value="TreeGrafter"/>
</dbReference>
<feature type="domain" description="Splicing factor Cactin C-terminal" evidence="4">
    <location>
        <begin position="436"/>
        <end position="558"/>
    </location>
</feature>
<name>A0A2N1JGN4_9BASI</name>
<comment type="similarity">
    <text evidence="1">Belongs to the CACTIN family.</text>
</comment>
<dbReference type="Proteomes" id="UP000232875">
    <property type="component" value="Unassembled WGS sequence"/>
</dbReference>
<evidence type="ECO:0000256" key="3">
    <source>
        <dbReference type="SAM" id="MobiDB-lite"/>
    </source>
</evidence>
<dbReference type="PANTHER" id="PTHR21737:SF4">
    <property type="entry name" value="SPLICING FACTOR CACTIN"/>
    <property type="match status" value="1"/>
</dbReference>
<protein>
    <recommendedName>
        <fullName evidence="2">Splicing factor Cactin</fullName>
    </recommendedName>
</protein>
<evidence type="ECO:0000256" key="1">
    <source>
        <dbReference type="ARBA" id="ARBA00006895"/>
    </source>
</evidence>
<proteinExistence type="inferred from homology"/>
<dbReference type="InterPro" id="IPR018816">
    <property type="entry name" value="Cactin_central"/>
</dbReference>
<dbReference type="EMBL" id="KZ454987">
    <property type="protein sequence ID" value="PKI85717.1"/>
    <property type="molecule type" value="Genomic_DNA"/>
</dbReference>
<dbReference type="Pfam" id="PF10312">
    <property type="entry name" value="Cactin_mid"/>
    <property type="match status" value="1"/>
</dbReference>
<evidence type="ECO:0000259" key="4">
    <source>
        <dbReference type="Pfam" id="PF09732"/>
    </source>
</evidence>
<dbReference type="SMART" id="SM01050">
    <property type="entry name" value="CactinC_cactus"/>
    <property type="match status" value="1"/>
</dbReference>
<evidence type="ECO:0000313" key="7">
    <source>
        <dbReference type="Proteomes" id="UP000232875"/>
    </source>
</evidence>
<feature type="compositionally biased region" description="Basic and acidic residues" evidence="3">
    <location>
        <begin position="16"/>
        <end position="31"/>
    </location>
</feature>
<feature type="domain" description="Splicing factor cactin central" evidence="5">
    <location>
        <begin position="106"/>
        <end position="297"/>
    </location>
</feature>
<dbReference type="PANTHER" id="PTHR21737">
    <property type="entry name" value="POLYGLUTAMINE BINDING PROTEIN 1/MARVEL MEMBRANE-ASSOCIATING DOMAIN CONTAINING 3"/>
    <property type="match status" value="1"/>
</dbReference>
<dbReference type="Pfam" id="PF09732">
    <property type="entry name" value="CactinC_cactus"/>
    <property type="match status" value="1"/>
</dbReference>
<accession>A0A2N1JGN4</accession>
<dbReference type="GO" id="GO:0045292">
    <property type="term" value="P:mRNA cis splicing, via spliceosome"/>
    <property type="evidence" value="ECO:0007669"/>
    <property type="project" value="TreeGrafter"/>
</dbReference>
<gene>
    <name evidence="6" type="ORF">MVES_000735</name>
</gene>
<evidence type="ECO:0000259" key="5">
    <source>
        <dbReference type="Pfam" id="PF10312"/>
    </source>
</evidence>
<reference evidence="6 7" key="1">
    <citation type="submission" date="2017-10" db="EMBL/GenBank/DDBJ databases">
        <title>A novel species of cold-tolerant Malassezia isolated from bats.</title>
        <authorList>
            <person name="Lorch J.M."/>
            <person name="Palmer J.M."/>
            <person name="Vanderwolf K.J."/>
            <person name="Schmidt K.Z."/>
            <person name="Verant M.L."/>
            <person name="Weller T.J."/>
            <person name="Blehert D.S."/>
        </authorList>
    </citation>
    <scope>NUCLEOTIDE SEQUENCE [LARGE SCALE GENOMIC DNA]</scope>
    <source>
        <strain evidence="6 7">NWHC:44797-103</strain>
    </source>
</reference>
<evidence type="ECO:0000313" key="6">
    <source>
        <dbReference type="EMBL" id="PKI85717.1"/>
    </source>
</evidence>
<dbReference type="OrthoDB" id="265955at2759"/>
<evidence type="ECO:0000256" key="2">
    <source>
        <dbReference type="ARBA" id="ARBA00034534"/>
    </source>
</evidence>
<organism evidence="6 7">
    <name type="scientific">Malassezia vespertilionis</name>
    <dbReference type="NCBI Taxonomy" id="2020962"/>
    <lineage>
        <taxon>Eukaryota</taxon>
        <taxon>Fungi</taxon>
        <taxon>Dikarya</taxon>
        <taxon>Basidiomycota</taxon>
        <taxon>Ustilaginomycotina</taxon>
        <taxon>Malasseziomycetes</taxon>
        <taxon>Malasseziales</taxon>
        <taxon>Malasseziaceae</taxon>
        <taxon>Malassezia</taxon>
    </lineage>
</organism>
<feature type="compositionally biased region" description="Basic and acidic residues" evidence="3">
    <location>
        <begin position="65"/>
        <end position="108"/>
    </location>
</feature>
<keyword evidence="7" id="KW-1185">Reference proteome</keyword>
<dbReference type="STRING" id="2020962.A0A2N1JGN4"/>
<dbReference type="InterPro" id="IPR019134">
    <property type="entry name" value="Cactin_C"/>
</dbReference>